<dbReference type="GO" id="GO:0046872">
    <property type="term" value="F:metal ion binding"/>
    <property type="evidence" value="ECO:0007669"/>
    <property type="project" value="UniProtKB-KW"/>
</dbReference>
<dbReference type="Gene3D" id="3.20.20.70">
    <property type="entry name" value="Aldolase class I"/>
    <property type="match status" value="1"/>
</dbReference>
<proteinExistence type="predicted"/>
<organism evidence="6 7">
    <name type="scientific">Thermomonospora cellulosilytica</name>
    <dbReference type="NCBI Taxonomy" id="1411118"/>
    <lineage>
        <taxon>Bacteria</taxon>
        <taxon>Bacillati</taxon>
        <taxon>Actinomycetota</taxon>
        <taxon>Actinomycetes</taxon>
        <taxon>Streptosporangiales</taxon>
        <taxon>Thermomonosporaceae</taxon>
        <taxon>Thermomonospora</taxon>
    </lineage>
</organism>
<name>A0A7W3N441_9ACTN</name>
<dbReference type="CDD" id="cd01335">
    <property type="entry name" value="Radical_SAM"/>
    <property type="match status" value="1"/>
</dbReference>
<dbReference type="InterPro" id="IPR023885">
    <property type="entry name" value="4Fe4S-binding_SPASM_dom"/>
</dbReference>
<accession>A0A7W3N441</accession>
<dbReference type="PANTHER" id="PTHR11228">
    <property type="entry name" value="RADICAL SAM DOMAIN PROTEIN"/>
    <property type="match status" value="1"/>
</dbReference>
<dbReference type="Pfam" id="PF04055">
    <property type="entry name" value="Radical_SAM"/>
    <property type="match status" value="1"/>
</dbReference>
<protein>
    <submittedName>
        <fullName evidence="6">Radical SAM protein with 4Fe4S-binding SPASM domain</fullName>
    </submittedName>
</protein>
<dbReference type="SFLD" id="SFLDS00029">
    <property type="entry name" value="Radical_SAM"/>
    <property type="match status" value="1"/>
</dbReference>
<dbReference type="Proteomes" id="UP000539313">
    <property type="component" value="Unassembled WGS sequence"/>
</dbReference>
<dbReference type="InterPro" id="IPR007197">
    <property type="entry name" value="rSAM"/>
</dbReference>
<dbReference type="AlphaFoldDB" id="A0A7W3N441"/>
<dbReference type="PANTHER" id="PTHR11228:SF7">
    <property type="entry name" value="PQQA PEPTIDE CYCLASE"/>
    <property type="match status" value="1"/>
</dbReference>
<evidence type="ECO:0000259" key="5">
    <source>
        <dbReference type="PROSITE" id="PS51918"/>
    </source>
</evidence>
<gene>
    <name evidence="6" type="ORF">HNR21_006032</name>
</gene>
<dbReference type="InterPro" id="IPR006638">
    <property type="entry name" value="Elp3/MiaA/NifB-like_rSAM"/>
</dbReference>
<evidence type="ECO:0000256" key="2">
    <source>
        <dbReference type="ARBA" id="ARBA00022723"/>
    </source>
</evidence>
<keyword evidence="2" id="KW-0479">Metal-binding</keyword>
<dbReference type="Pfam" id="PF13186">
    <property type="entry name" value="SPASM"/>
    <property type="match status" value="1"/>
</dbReference>
<evidence type="ECO:0000313" key="7">
    <source>
        <dbReference type="Proteomes" id="UP000539313"/>
    </source>
</evidence>
<dbReference type="GO" id="GO:0003824">
    <property type="term" value="F:catalytic activity"/>
    <property type="evidence" value="ECO:0007669"/>
    <property type="project" value="InterPro"/>
</dbReference>
<dbReference type="SFLD" id="SFLDG01386">
    <property type="entry name" value="main_SPASM_domain-containing"/>
    <property type="match status" value="1"/>
</dbReference>
<evidence type="ECO:0000313" key="6">
    <source>
        <dbReference type="EMBL" id="MBA9007150.1"/>
    </source>
</evidence>
<evidence type="ECO:0000256" key="3">
    <source>
        <dbReference type="ARBA" id="ARBA00023004"/>
    </source>
</evidence>
<dbReference type="PROSITE" id="PS51918">
    <property type="entry name" value="RADICAL_SAM"/>
    <property type="match status" value="1"/>
</dbReference>
<dbReference type="EMBL" id="JACJII010000001">
    <property type="protein sequence ID" value="MBA9007150.1"/>
    <property type="molecule type" value="Genomic_DNA"/>
</dbReference>
<dbReference type="InterPro" id="IPR013785">
    <property type="entry name" value="Aldolase_TIM"/>
</dbReference>
<reference evidence="6 7" key="1">
    <citation type="submission" date="2020-08" db="EMBL/GenBank/DDBJ databases">
        <title>Sequencing the genomes of 1000 actinobacteria strains.</title>
        <authorList>
            <person name="Klenk H.-P."/>
        </authorList>
    </citation>
    <scope>NUCLEOTIDE SEQUENCE [LARGE SCALE GENOMIC DNA]</scope>
    <source>
        <strain evidence="6 7">DSM 45823</strain>
    </source>
</reference>
<keyword evidence="4" id="KW-0411">Iron-sulfur</keyword>
<dbReference type="GO" id="GO:0051536">
    <property type="term" value="F:iron-sulfur cluster binding"/>
    <property type="evidence" value="ECO:0007669"/>
    <property type="project" value="UniProtKB-KW"/>
</dbReference>
<evidence type="ECO:0000256" key="1">
    <source>
        <dbReference type="ARBA" id="ARBA00022691"/>
    </source>
</evidence>
<keyword evidence="7" id="KW-1185">Reference proteome</keyword>
<keyword evidence="1" id="KW-0949">S-adenosyl-L-methionine</keyword>
<evidence type="ECO:0000256" key="4">
    <source>
        <dbReference type="ARBA" id="ARBA00023014"/>
    </source>
</evidence>
<keyword evidence="3" id="KW-0408">Iron</keyword>
<feature type="domain" description="Radical SAM core" evidence="5">
    <location>
        <begin position="91"/>
        <end position="303"/>
    </location>
</feature>
<dbReference type="InterPro" id="IPR050377">
    <property type="entry name" value="Radical_SAM_PqqE_MftC-like"/>
</dbReference>
<dbReference type="SMART" id="SM00729">
    <property type="entry name" value="Elp3"/>
    <property type="match status" value="1"/>
</dbReference>
<comment type="caution">
    <text evidence="6">The sequence shown here is derived from an EMBL/GenBank/DDBJ whole genome shotgun (WGS) entry which is preliminary data.</text>
</comment>
<dbReference type="RefSeq" id="WP_182707806.1">
    <property type="nucleotide sequence ID" value="NZ_JACJII010000001.1"/>
</dbReference>
<sequence>MRPLVLIPQFFGSLVFDRRTSRYLPFDDAATAVLRRLHDAPIEAVLADSADDERETVVRFFEHFYELGFFTVDGRFAGTVLGDVRVPPDHLVGPLAVHLEVASSCNLTCTHCFAGELPRRERRLTLAEIDRLFAEMASLGSFRLGLTGGEPLLRRDLFQIIDLALEHGLAPCVTTNGLRITEEIAREFGRRDLVWLNVSLDGATAESNDRIRGAGTFERVLERLEVLRRHARFTLAFTIMSGNVAEVEECARLAHRVGADTAVFRPLYPVGVARDHPELMPSFAEYNTALDTLARMGDDGSMDLRHIDPFGPHSRSETQSVVHQNYGCGAGNLVCSISVSGDVNPCSFLGPQFVAANVRESSLAEIWHHSAGFRAIRALPHSEPASGRGNTATFAGGCRARALVLNGSVNAPDPWITDQVSLERDPHRTVRNPLSIVDVTPRRRGSCG</sequence>
<dbReference type="InterPro" id="IPR058240">
    <property type="entry name" value="rSAM_sf"/>
</dbReference>
<dbReference type="SFLD" id="SFLDG01067">
    <property type="entry name" value="SPASM/twitch_domain_containing"/>
    <property type="match status" value="1"/>
</dbReference>
<dbReference type="SUPFAM" id="SSF102114">
    <property type="entry name" value="Radical SAM enzymes"/>
    <property type="match status" value="1"/>
</dbReference>